<feature type="transmembrane region" description="Helical" evidence="5">
    <location>
        <begin position="540"/>
        <end position="561"/>
    </location>
</feature>
<evidence type="ECO:0000313" key="7">
    <source>
        <dbReference type="EMBL" id="CAD7406606.1"/>
    </source>
</evidence>
<feature type="transmembrane region" description="Helical" evidence="5">
    <location>
        <begin position="28"/>
        <end position="51"/>
    </location>
</feature>
<proteinExistence type="predicted"/>
<keyword evidence="4 5" id="KW-0472">Membrane</keyword>
<organism evidence="7">
    <name type="scientific">Timema cristinae</name>
    <name type="common">Walking stick</name>
    <dbReference type="NCBI Taxonomy" id="61476"/>
    <lineage>
        <taxon>Eukaryota</taxon>
        <taxon>Metazoa</taxon>
        <taxon>Ecdysozoa</taxon>
        <taxon>Arthropoda</taxon>
        <taxon>Hexapoda</taxon>
        <taxon>Insecta</taxon>
        <taxon>Pterygota</taxon>
        <taxon>Neoptera</taxon>
        <taxon>Polyneoptera</taxon>
        <taxon>Phasmatodea</taxon>
        <taxon>Timematodea</taxon>
        <taxon>Timematoidea</taxon>
        <taxon>Timematidae</taxon>
        <taxon>Timema</taxon>
    </lineage>
</organism>
<dbReference type="GO" id="GO:0016020">
    <property type="term" value="C:membrane"/>
    <property type="evidence" value="ECO:0007669"/>
    <property type="project" value="UniProtKB-SubCell"/>
</dbReference>
<evidence type="ECO:0000259" key="6">
    <source>
        <dbReference type="PROSITE" id="PS50850"/>
    </source>
</evidence>
<dbReference type="Gene3D" id="1.20.1250.20">
    <property type="entry name" value="MFS general substrate transporter like domains"/>
    <property type="match status" value="1"/>
</dbReference>
<accession>A0A7R9D1X7</accession>
<protein>
    <recommendedName>
        <fullName evidence="6">Major facilitator superfamily (MFS) profile domain-containing protein</fullName>
    </recommendedName>
</protein>
<reference evidence="7" key="1">
    <citation type="submission" date="2020-11" db="EMBL/GenBank/DDBJ databases">
        <authorList>
            <person name="Tran Van P."/>
        </authorList>
    </citation>
    <scope>NUCLEOTIDE SEQUENCE</scope>
</reference>
<dbReference type="GO" id="GO:0022857">
    <property type="term" value="F:transmembrane transporter activity"/>
    <property type="evidence" value="ECO:0007669"/>
    <property type="project" value="InterPro"/>
</dbReference>
<feature type="transmembrane region" description="Helical" evidence="5">
    <location>
        <begin position="335"/>
        <end position="354"/>
    </location>
</feature>
<feature type="transmembrane region" description="Helical" evidence="5">
    <location>
        <begin position="248"/>
        <end position="265"/>
    </location>
</feature>
<name>A0A7R9D1X7_TIMCR</name>
<feature type="transmembrane region" description="Helical" evidence="5">
    <location>
        <begin position="271"/>
        <end position="294"/>
    </location>
</feature>
<dbReference type="PROSITE" id="PS50850">
    <property type="entry name" value="MFS"/>
    <property type="match status" value="1"/>
</dbReference>
<feature type="transmembrane region" description="Helical" evidence="5">
    <location>
        <begin position="480"/>
        <end position="497"/>
    </location>
</feature>
<dbReference type="Pfam" id="PF00083">
    <property type="entry name" value="Sugar_tr"/>
    <property type="match status" value="1"/>
</dbReference>
<dbReference type="PANTHER" id="PTHR24064">
    <property type="entry name" value="SOLUTE CARRIER FAMILY 22 MEMBER"/>
    <property type="match status" value="1"/>
</dbReference>
<feature type="domain" description="Major facilitator superfamily (MFS) profile" evidence="6">
    <location>
        <begin position="135"/>
        <end position="642"/>
    </location>
</feature>
<keyword evidence="3 5" id="KW-1133">Transmembrane helix</keyword>
<dbReference type="EMBL" id="OC319890">
    <property type="protein sequence ID" value="CAD7406606.1"/>
    <property type="molecule type" value="Genomic_DNA"/>
</dbReference>
<gene>
    <name evidence="7" type="ORF">TCEB3V08_LOCUS8606</name>
</gene>
<evidence type="ECO:0000256" key="2">
    <source>
        <dbReference type="ARBA" id="ARBA00022692"/>
    </source>
</evidence>
<feature type="transmembrane region" description="Helical" evidence="5">
    <location>
        <begin position="503"/>
        <end position="528"/>
    </location>
</feature>
<dbReference type="InterPro" id="IPR036259">
    <property type="entry name" value="MFS_trans_sf"/>
</dbReference>
<keyword evidence="2 5" id="KW-0812">Transmembrane</keyword>
<dbReference type="SUPFAM" id="SSF103473">
    <property type="entry name" value="MFS general substrate transporter"/>
    <property type="match status" value="1"/>
</dbReference>
<sequence length="642" mass="71707">MEEKEDAMFERIMNKIGSRGKFQKRYNYLFNMFFVMLATMPFFNFVMVMAVPDHWCHVPGRNGTNYTLDQWKEITCWAQFGSSWTGHGPTSFCLDDRGSVAGRSLVVRGLATVASSRVWRLWANRGISLAHGPGYTEVKETGWLLEKDTAGLLSFSKCKMYVGKEWADVTSSGLIPTDHGLQKHDVTNCQYGWEYDKTWYTETAPSRENWVCDREIYVTNLYSFSRGGDVIGTFLMGQLGDMIGRRPVFFISIVILVAGRLISALTSGMYYVFLAATVISSIPTTAIIQAPLILGIELSSSDDRSLIAMLQSSGFAAGLCTMPLVFWALSGDWTVFLIVSTLPSALFLFTCKVFPESPRWLAAKGRITECEKALEKIAKINGKSLPSDTAEILLTLSKKKEKSYGFASLFSSWRLAKNTFLIATVWSLENLVYFTLILNVSSMSGNPFTNFFWQSLVELPGFIFGKYLSDKFGRRWTHTAAFIVVAVIHIFIILLVNKPELNWLLVTMVVCIKFVTSISGYTCCLQAMEIFPTCVRQTGCSLGSTAASIVGTLGPYILYLYSWKEEPTPPADGSYPRQERAFSSCPVMTGIDDGLPGSRFLNCQLHQFTCVATLGEHDYDGLEEPEKYICSPAIARCAILRA</sequence>
<comment type="subcellular location">
    <subcellularLocation>
        <location evidence="1">Membrane</location>
        <topology evidence="1">Multi-pass membrane protein</topology>
    </subcellularLocation>
</comment>
<evidence type="ECO:0000256" key="1">
    <source>
        <dbReference type="ARBA" id="ARBA00004141"/>
    </source>
</evidence>
<feature type="transmembrane region" description="Helical" evidence="5">
    <location>
        <begin position="306"/>
        <end position="329"/>
    </location>
</feature>
<feature type="transmembrane region" description="Helical" evidence="5">
    <location>
        <begin position="420"/>
        <end position="439"/>
    </location>
</feature>
<dbReference type="InterPro" id="IPR020846">
    <property type="entry name" value="MFS_dom"/>
</dbReference>
<dbReference type="AlphaFoldDB" id="A0A7R9D1X7"/>
<evidence type="ECO:0000256" key="3">
    <source>
        <dbReference type="ARBA" id="ARBA00022989"/>
    </source>
</evidence>
<evidence type="ECO:0000256" key="4">
    <source>
        <dbReference type="ARBA" id="ARBA00023136"/>
    </source>
</evidence>
<dbReference type="InterPro" id="IPR005828">
    <property type="entry name" value="MFS_sugar_transport-like"/>
</dbReference>
<evidence type="ECO:0000256" key="5">
    <source>
        <dbReference type="SAM" id="Phobius"/>
    </source>
</evidence>